<organism evidence="1 2">
    <name type="scientific">Salmonella paratyphi B (strain ATCC BAA-1250 / SPB7)</name>
    <dbReference type="NCBI Taxonomy" id="1016998"/>
    <lineage>
        <taxon>Bacteria</taxon>
        <taxon>Pseudomonadati</taxon>
        <taxon>Pseudomonadota</taxon>
        <taxon>Gammaproteobacteria</taxon>
        <taxon>Enterobacterales</taxon>
        <taxon>Enterobacteriaceae</taxon>
        <taxon>Salmonella</taxon>
    </lineage>
</organism>
<dbReference type="KEGG" id="spq:SPAB_05781"/>
<protein>
    <submittedName>
        <fullName evidence="1">Uncharacterized protein</fullName>
    </submittedName>
</protein>
<proteinExistence type="predicted"/>
<dbReference type="Proteomes" id="UP000008556">
    <property type="component" value="Chromosome"/>
</dbReference>
<dbReference type="AlphaFoldDB" id="A0A6C6ZBA6"/>
<evidence type="ECO:0000313" key="1">
    <source>
        <dbReference type="EMBL" id="ABX71046.1"/>
    </source>
</evidence>
<evidence type="ECO:0000313" key="2">
    <source>
        <dbReference type="Proteomes" id="UP000008556"/>
    </source>
</evidence>
<dbReference type="EMBL" id="CP000886">
    <property type="protein sequence ID" value="ABX71046.1"/>
    <property type="molecule type" value="Genomic_DNA"/>
</dbReference>
<reference evidence="1 2" key="1">
    <citation type="submission" date="2007-11" db="EMBL/GenBank/DDBJ databases">
        <authorList>
            <consortium name="The Salmonella enterica serovar Paratyphi B Genome Sequencing Project"/>
            <person name="McClelland M."/>
            <person name="Sanderson E.K."/>
            <person name="Porwollik S."/>
            <person name="Spieth J."/>
            <person name="Clifton W.S."/>
            <person name="Fulton R."/>
            <person name="Cordes M."/>
            <person name="Wollam A."/>
            <person name="Shah N."/>
            <person name="Pepin K."/>
            <person name="Bhonagiri V."/>
            <person name="Nash W."/>
            <person name="Johnson M."/>
            <person name="Thiruvilangam P."/>
            <person name="Wilson R."/>
        </authorList>
    </citation>
    <scope>NUCLEOTIDE SEQUENCE [LARGE SCALE GENOMIC DNA]</scope>
    <source>
        <strain evidence="2">ATCC BAA-1250 / SPB7</strain>
    </source>
</reference>
<name>A0A6C6ZBA6_SALPB</name>
<accession>A0A6C6ZBA6</accession>
<sequence>MVFIARAAAPIFSALAGATRTIVTRISLLFLTNLQEISWRL</sequence>
<gene>
    <name evidence="1" type="ordered locus">SPAB_05781</name>
</gene>